<reference evidence="5" key="1">
    <citation type="submission" date="2018-05" db="EMBL/GenBank/DDBJ databases">
        <authorList>
            <person name="Lanie J.A."/>
            <person name="Ng W.-L."/>
            <person name="Kazmierczak K.M."/>
            <person name="Andrzejewski T.M."/>
            <person name="Davidsen T.M."/>
            <person name="Wayne K.J."/>
            <person name="Tettelin H."/>
            <person name="Glass J.I."/>
            <person name="Rusch D."/>
            <person name="Podicherti R."/>
            <person name="Tsui H.-C.T."/>
            <person name="Winkler M.E."/>
        </authorList>
    </citation>
    <scope>NUCLEOTIDE SEQUENCE</scope>
</reference>
<comment type="similarity">
    <text evidence="1">Belongs to the TBP family.</text>
</comment>
<evidence type="ECO:0000256" key="4">
    <source>
        <dbReference type="SAM" id="MobiDB-lite"/>
    </source>
</evidence>
<evidence type="ECO:0000313" key="5">
    <source>
        <dbReference type="EMBL" id="SVA53587.1"/>
    </source>
</evidence>
<keyword evidence="2" id="KW-0238">DNA-binding</keyword>
<dbReference type="InterPro" id="IPR000814">
    <property type="entry name" value="TBP"/>
</dbReference>
<dbReference type="EMBL" id="UINC01012248">
    <property type="protein sequence ID" value="SVA53587.1"/>
    <property type="molecule type" value="Genomic_DNA"/>
</dbReference>
<organism evidence="5">
    <name type="scientific">marine metagenome</name>
    <dbReference type="NCBI Taxonomy" id="408172"/>
    <lineage>
        <taxon>unclassified sequences</taxon>
        <taxon>metagenomes</taxon>
        <taxon>ecological metagenomes</taxon>
    </lineage>
</organism>
<dbReference type="HAMAP" id="MF_00408">
    <property type="entry name" value="TATA_bind_prot_arch"/>
    <property type="match status" value="1"/>
</dbReference>
<sequence>MKVDDSNTNTTANPLTPPTTGGVPTTPNVVNLVASTRLATTLDVVQLAIDLGVHYEPEQFPGMVFRVTNPKVCVLVFRSGKVVATGAKSYDDAKAAFQKLHDELVKHNYNPWPFPADKDILMQNLVVTYDAGVPLQLPALAMTLPLDRTEYEPEQFPGLIYRISNPTAVCLIFSSGKCVITGTKSLADAQTATEQVHDEIMAAVTMINQGMGI</sequence>
<evidence type="ECO:0000256" key="1">
    <source>
        <dbReference type="ARBA" id="ARBA00005560"/>
    </source>
</evidence>
<evidence type="ECO:0008006" key="6">
    <source>
        <dbReference type="Google" id="ProtNLM"/>
    </source>
</evidence>
<evidence type="ECO:0000256" key="3">
    <source>
        <dbReference type="ARBA" id="ARBA00023163"/>
    </source>
</evidence>
<protein>
    <recommendedName>
        <fullName evidence="6">TATA-box-binding protein</fullName>
    </recommendedName>
</protein>
<dbReference type="InterPro" id="IPR012295">
    <property type="entry name" value="TBP_dom_sf"/>
</dbReference>
<accession>A0A381WNR5</accession>
<keyword evidence="3" id="KW-0804">Transcription</keyword>
<dbReference type="Gene3D" id="3.30.310.10">
    <property type="entry name" value="TATA-Binding Protein"/>
    <property type="match status" value="2"/>
</dbReference>
<name>A0A381WNR5_9ZZZZ</name>
<feature type="compositionally biased region" description="Low complexity" evidence="4">
    <location>
        <begin position="7"/>
        <end position="25"/>
    </location>
</feature>
<gene>
    <name evidence="5" type="ORF">METZ01_LOCUS106441</name>
</gene>
<proteinExistence type="inferred from homology"/>
<dbReference type="PRINTS" id="PR00686">
    <property type="entry name" value="TIFACTORIID"/>
</dbReference>
<dbReference type="Pfam" id="PF00352">
    <property type="entry name" value="TBP"/>
    <property type="match status" value="2"/>
</dbReference>
<dbReference type="PANTHER" id="PTHR10126">
    <property type="entry name" value="TATA-BOX BINDING PROTEIN"/>
    <property type="match status" value="1"/>
</dbReference>
<feature type="region of interest" description="Disordered" evidence="4">
    <location>
        <begin position="1"/>
        <end position="25"/>
    </location>
</feature>
<evidence type="ECO:0000256" key="2">
    <source>
        <dbReference type="ARBA" id="ARBA00023125"/>
    </source>
</evidence>
<dbReference type="GO" id="GO:0006352">
    <property type="term" value="P:DNA-templated transcription initiation"/>
    <property type="evidence" value="ECO:0007669"/>
    <property type="project" value="InterPro"/>
</dbReference>
<dbReference type="AlphaFoldDB" id="A0A381WNR5"/>
<dbReference type="GO" id="GO:0003677">
    <property type="term" value="F:DNA binding"/>
    <property type="evidence" value="ECO:0007669"/>
    <property type="project" value="UniProtKB-KW"/>
</dbReference>
<dbReference type="SUPFAM" id="SSF55945">
    <property type="entry name" value="TATA-box binding protein-like"/>
    <property type="match status" value="2"/>
</dbReference>